<name>A0A7Y9NI23_9BACT</name>
<sequence length="35" mass="3798">MGVLCLKGALIEWMEGTAQTARDREPEAVQGLINP</sequence>
<proteinExistence type="predicted"/>
<reference evidence="1 2" key="1">
    <citation type="submission" date="2020-07" db="EMBL/GenBank/DDBJ databases">
        <title>Genomic Encyclopedia of Type Strains, Phase IV (KMG-V): Genome sequencing to study the core and pangenomes of soil and plant-associated prokaryotes.</title>
        <authorList>
            <person name="Whitman W."/>
        </authorList>
    </citation>
    <scope>NUCLEOTIDE SEQUENCE [LARGE SCALE GENOMIC DNA]</scope>
    <source>
        <strain evidence="1 2">M8UP30</strain>
    </source>
</reference>
<evidence type="ECO:0000313" key="2">
    <source>
        <dbReference type="Proteomes" id="UP000534186"/>
    </source>
</evidence>
<organism evidence="1 2">
    <name type="scientific">Tunturiibacter lichenicola</name>
    <dbReference type="NCBI Taxonomy" id="2051959"/>
    <lineage>
        <taxon>Bacteria</taxon>
        <taxon>Pseudomonadati</taxon>
        <taxon>Acidobacteriota</taxon>
        <taxon>Terriglobia</taxon>
        <taxon>Terriglobales</taxon>
        <taxon>Acidobacteriaceae</taxon>
        <taxon>Tunturiibacter</taxon>
    </lineage>
</organism>
<evidence type="ECO:0000313" key="1">
    <source>
        <dbReference type="EMBL" id="NYF49746.1"/>
    </source>
</evidence>
<protein>
    <submittedName>
        <fullName evidence="1">Uncharacterized protein</fullName>
    </submittedName>
</protein>
<dbReference type="AlphaFoldDB" id="A0A7Y9NI23"/>
<comment type="caution">
    <text evidence="1">The sequence shown here is derived from an EMBL/GenBank/DDBJ whole genome shotgun (WGS) entry which is preliminary data.</text>
</comment>
<dbReference type="EMBL" id="JACCCV010000001">
    <property type="protein sequence ID" value="NYF49746.1"/>
    <property type="molecule type" value="Genomic_DNA"/>
</dbReference>
<accession>A0A7Y9NI23</accession>
<gene>
    <name evidence="1" type="ORF">HDF12_000111</name>
</gene>
<dbReference type="Proteomes" id="UP000534186">
    <property type="component" value="Unassembled WGS sequence"/>
</dbReference>